<dbReference type="EMBL" id="VDGE01000009">
    <property type="protein sequence ID" value="TNC75193.1"/>
    <property type="molecule type" value="Genomic_DNA"/>
</dbReference>
<reference evidence="2 3" key="1">
    <citation type="submission" date="2019-06" db="EMBL/GenBank/DDBJ databases">
        <title>Genome sequence of Janthinobacterium lividum UCD_MED1.</title>
        <authorList>
            <person name="De Leon M.E."/>
            <person name="Jospin G."/>
        </authorList>
    </citation>
    <scope>NUCLEOTIDE SEQUENCE [LARGE SCALE GENOMIC DNA]</scope>
    <source>
        <strain evidence="2 3">UCD_MED1</strain>
    </source>
</reference>
<proteinExistence type="predicted"/>
<sequence length="368" mass="39784">MTLLQADVLIVGAGPAGATAALNLAGRHRVLLVDRLAAPLARIGESLPPATARLLQDMGLLDAFLRQGHAPYHGNRAWWNGAWTEHHFLSDPDGHGWHLARGTFDLWLRDEARRRGAALLASATLAGITPENGGWRVRLQTQHGPCDAAARIVIDATGRSARLARKVGARRQRGDRLVSVWQYGHDRTPSARGFAHIEACEYGWWYSAPLPGQRRVLALHTDADLLASAALRDAGWLEAAARRQPATGELLEQQGYAADTLAMATPAHTASLDAGAGPGWFAVGDAALSFDPLSSQGIFNALYTGLAAAEAADRTLQGELQACQDYNGELTAIGAAYERHLTYCYGQETRWPMAPFWSRRRPVQAGAR</sequence>
<evidence type="ECO:0000259" key="1">
    <source>
        <dbReference type="Pfam" id="PF01494"/>
    </source>
</evidence>
<dbReference type="Pfam" id="PF01494">
    <property type="entry name" value="FAD_binding_3"/>
    <property type="match status" value="1"/>
</dbReference>
<evidence type="ECO:0000313" key="2">
    <source>
        <dbReference type="EMBL" id="TNC75193.1"/>
    </source>
</evidence>
<accession>A0A5C4NKY4</accession>
<comment type="caution">
    <text evidence="2">The sequence shown here is derived from an EMBL/GenBank/DDBJ whole genome shotgun (WGS) entry which is preliminary data.</text>
</comment>
<dbReference type="InterPro" id="IPR036188">
    <property type="entry name" value="FAD/NAD-bd_sf"/>
</dbReference>
<dbReference type="Gene3D" id="3.50.50.60">
    <property type="entry name" value="FAD/NAD(P)-binding domain"/>
    <property type="match status" value="1"/>
</dbReference>
<dbReference type="PANTHER" id="PTHR43747">
    <property type="entry name" value="FAD-BINDING PROTEIN"/>
    <property type="match status" value="1"/>
</dbReference>
<dbReference type="Proteomes" id="UP000305681">
    <property type="component" value="Unassembled WGS sequence"/>
</dbReference>
<evidence type="ECO:0000313" key="3">
    <source>
        <dbReference type="Proteomes" id="UP000305681"/>
    </source>
</evidence>
<dbReference type="PANTHER" id="PTHR43747:SF1">
    <property type="entry name" value="SLR1998 PROTEIN"/>
    <property type="match status" value="1"/>
</dbReference>
<dbReference type="AlphaFoldDB" id="A0A5C4NKY4"/>
<dbReference type="InterPro" id="IPR050816">
    <property type="entry name" value="Flavin-dep_Halogenase_NPB"/>
</dbReference>
<dbReference type="Gene3D" id="3.30.9.100">
    <property type="match status" value="1"/>
</dbReference>
<dbReference type="PRINTS" id="PR00368">
    <property type="entry name" value="FADPNR"/>
</dbReference>
<feature type="domain" description="FAD-binding" evidence="1">
    <location>
        <begin position="6"/>
        <end position="174"/>
    </location>
</feature>
<dbReference type="InterPro" id="IPR002938">
    <property type="entry name" value="FAD-bd"/>
</dbReference>
<protein>
    <submittedName>
        <fullName evidence="2">NAD(P)/FAD-dependent oxidoreductase</fullName>
    </submittedName>
</protein>
<dbReference type="GO" id="GO:0071949">
    <property type="term" value="F:FAD binding"/>
    <property type="evidence" value="ECO:0007669"/>
    <property type="project" value="InterPro"/>
</dbReference>
<dbReference type="RefSeq" id="WP_139091930.1">
    <property type="nucleotide sequence ID" value="NZ_VDGE01000009.1"/>
</dbReference>
<organism evidence="2 3">
    <name type="scientific">Janthinobacterium lividum</name>
    <dbReference type="NCBI Taxonomy" id="29581"/>
    <lineage>
        <taxon>Bacteria</taxon>
        <taxon>Pseudomonadati</taxon>
        <taxon>Pseudomonadota</taxon>
        <taxon>Betaproteobacteria</taxon>
        <taxon>Burkholderiales</taxon>
        <taxon>Oxalobacteraceae</taxon>
        <taxon>Janthinobacterium</taxon>
    </lineage>
</organism>
<gene>
    <name evidence="2" type="ORF">FHI69_21285</name>
</gene>
<dbReference type="SUPFAM" id="SSF51905">
    <property type="entry name" value="FAD/NAD(P)-binding domain"/>
    <property type="match status" value="1"/>
</dbReference>
<name>A0A5C4NKY4_9BURK</name>
<dbReference type="PRINTS" id="PR00469">
    <property type="entry name" value="PNDRDTASEII"/>
</dbReference>